<dbReference type="Gene3D" id="3.30.420.10">
    <property type="entry name" value="Ribonuclease H-like superfamily/Ribonuclease H"/>
    <property type="match status" value="1"/>
</dbReference>
<dbReference type="GO" id="GO:0003676">
    <property type="term" value="F:nucleic acid binding"/>
    <property type="evidence" value="ECO:0007669"/>
    <property type="project" value="InterPro"/>
</dbReference>
<evidence type="ECO:0000313" key="2">
    <source>
        <dbReference type="Proteomes" id="UP001162162"/>
    </source>
</evidence>
<dbReference type="PANTHER" id="PTHR47326:SF1">
    <property type="entry name" value="HTH PSQ-TYPE DOMAIN-CONTAINING PROTEIN"/>
    <property type="match status" value="1"/>
</dbReference>
<sequence>MAHLNVTQRIGILIFIGCGNKTRTQQQVCNLFNAKYPDNPITQSTVKNPHWMRELHTQRPQKTNVWAGIIQDIIVGPFFFDDTLNGARYLRLLQHELMPAFDLILFTHRRSGAHWAIEVNGVNVVRTIEVVGIDEIIEINGIIEAMGL</sequence>
<dbReference type="PANTHER" id="PTHR47326">
    <property type="entry name" value="TRANSPOSABLE ELEMENT TC3 TRANSPOSASE-LIKE PROTEIN"/>
    <property type="match status" value="1"/>
</dbReference>
<keyword evidence="2" id="KW-1185">Reference proteome</keyword>
<name>A0AAV8XVI8_9CUCU</name>
<gene>
    <name evidence="1" type="ORF">NQ318_022888</name>
</gene>
<proteinExistence type="predicted"/>
<reference evidence="1" key="1">
    <citation type="journal article" date="2023" name="Insect Mol. Biol.">
        <title>Genome sequencing provides insights into the evolution of gene families encoding plant cell wall-degrading enzymes in longhorned beetles.</title>
        <authorList>
            <person name="Shin N.R."/>
            <person name="Okamura Y."/>
            <person name="Kirsch R."/>
            <person name="Pauchet Y."/>
        </authorList>
    </citation>
    <scope>NUCLEOTIDE SEQUENCE</scope>
    <source>
        <strain evidence="1">AMC_N1</strain>
    </source>
</reference>
<dbReference type="AlphaFoldDB" id="A0AAV8XVI8"/>
<protein>
    <submittedName>
        <fullName evidence="1">Uncharacterized protein</fullName>
    </submittedName>
</protein>
<evidence type="ECO:0000313" key="1">
    <source>
        <dbReference type="EMBL" id="KAJ8943147.1"/>
    </source>
</evidence>
<dbReference type="EMBL" id="JAPWTK010000299">
    <property type="protein sequence ID" value="KAJ8943147.1"/>
    <property type="molecule type" value="Genomic_DNA"/>
</dbReference>
<accession>A0AAV8XVI8</accession>
<comment type="caution">
    <text evidence="1">The sequence shown here is derived from an EMBL/GenBank/DDBJ whole genome shotgun (WGS) entry which is preliminary data.</text>
</comment>
<dbReference type="InterPro" id="IPR036397">
    <property type="entry name" value="RNaseH_sf"/>
</dbReference>
<organism evidence="1 2">
    <name type="scientific">Aromia moschata</name>
    <dbReference type="NCBI Taxonomy" id="1265417"/>
    <lineage>
        <taxon>Eukaryota</taxon>
        <taxon>Metazoa</taxon>
        <taxon>Ecdysozoa</taxon>
        <taxon>Arthropoda</taxon>
        <taxon>Hexapoda</taxon>
        <taxon>Insecta</taxon>
        <taxon>Pterygota</taxon>
        <taxon>Neoptera</taxon>
        <taxon>Endopterygota</taxon>
        <taxon>Coleoptera</taxon>
        <taxon>Polyphaga</taxon>
        <taxon>Cucujiformia</taxon>
        <taxon>Chrysomeloidea</taxon>
        <taxon>Cerambycidae</taxon>
        <taxon>Cerambycinae</taxon>
        <taxon>Callichromatini</taxon>
        <taxon>Aromia</taxon>
    </lineage>
</organism>
<dbReference type="Proteomes" id="UP001162162">
    <property type="component" value="Unassembled WGS sequence"/>
</dbReference>